<sequence length="269" mass="28537">MRRPVLTVLVCALLVASAGCAGVLGGGQTTDSATTQRPTTDSPTETASAERLAPGVTTEEVTDALALADAHRESLRSGSFLKHAGVEWTNSSENGSRRATFQYDNESHWNWTRAGVDTYGLTNGTLGLYADGERVLSVIAGDGNASYGVRRVSDDAGAPPIPPAELFPSSVYDRDLLYTLFGSDNVTVERGDDAAARVSGTIADVKLGEAAAENVEFDAAVTADGVVRSLDLSYERFDRSVERTMTFEQSTGDPVERPDWYSEASNGTA</sequence>
<dbReference type="GeneID" id="91110023"/>
<dbReference type="AlphaFoldDB" id="A0AAU8CAF9"/>
<evidence type="ECO:0000313" key="2">
    <source>
        <dbReference type="EMBL" id="XCF16089.1"/>
    </source>
</evidence>
<proteinExistence type="predicted"/>
<gene>
    <name evidence="2" type="ORF">ABSL23_12705</name>
</gene>
<accession>A0AAU8CAF9</accession>
<organism evidence="2">
    <name type="scientific">Halobacterium sp. NMX12-1</name>
    <dbReference type="NCBI Taxonomy" id="3166650"/>
    <lineage>
        <taxon>Archaea</taxon>
        <taxon>Methanobacteriati</taxon>
        <taxon>Methanobacteriota</taxon>
        <taxon>Stenosarchaea group</taxon>
        <taxon>Halobacteria</taxon>
        <taxon>Halobacteriales</taxon>
        <taxon>Halobacteriaceae</taxon>
        <taxon>Halobacterium</taxon>
    </lineage>
</organism>
<evidence type="ECO:0000256" key="1">
    <source>
        <dbReference type="SAM" id="MobiDB-lite"/>
    </source>
</evidence>
<dbReference type="RefSeq" id="WP_353633989.1">
    <property type="nucleotide sequence ID" value="NZ_CP159204.1"/>
</dbReference>
<name>A0AAU8CAF9_9EURY</name>
<feature type="compositionally biased region" description="Polar residues" evidence="1">
    <location>
        <begin position="29"/>
        <end position="47"/>
    </location>
</feature>
<protein>
    <recommendedName>
        <fullName evidence="3">Lipoprotein</fullName>
    </recommendedName>
</protein>
<evidence type="ECO:0008006" key="3">
    <source>
        <dbReference type="Google" id="ProtNLM"/>
    </source>
</evidence>
<dbReference type="EMBL" id="CP159204">
    <property type="protein sequence ID" value="XCF16089.1"/>
    <property type="molecule type" value="Genomic_DNA"/>
</dbReference>
<reference evidence="2" key="1">
    <citation type="submission" date="2024-06" db="EMBL/GenBank/DDBJ databases">
        <title>Genome Sequence of an extremely halophilic archaeon isolated from Permian era halite, Salado Formation, Carlsbad, New Mexico: Halobacterium sp. strain NMX12-1.</title>
        <authorList>
            <person name="Sotoa L."/>
            <person name="DasSarma P."/>
            <person name="Anton B.P."/>
            <person name="Vincze T."/>
            <person name="Verma I."/>
            <person name="Eralp B."/>
            <person name="Powers D.W."/>
            <person name="Dozier B.L."/>
            <person name="Roberts R.J."/>
            <person name="DasSarma S."/>
        </authorList>
    </citation>
    <scope>NUCLEOTIDE SEQUENCE</scope>
    <source>
        <strain evidence="2">NMX12-1</strain>
    </source>
</reference>
<feature type="region of interest" description="Disordered" evidence="1">
    <location>
        <begin position="25"/>
        <end position="56"/>
    </location>
</feature>
<dbReference type="KEGG" id="hanx:ABSL23_12705"/>
<dbReference type="PROSITE" id="PS51257">
    <property type="entry name" value="PROKAR_LIPOPROTEIN"/>
    <property type="match status" value="1"/>
</dbReference>
<feature type="region of interest" description="Disordered" evidence="1">
    <location>
        <begin position="245"/>
        <end position="269"/>
    </location>
</feature>